<keyword evidence="2" id="KW-1185">Reference proteome</keyword>
<comment type="caution">
    <text evidence="1">The sequence shown here is derived from an EMBL/GenBank/DDBJ whole genome shotgun (WGS) entry which is preliminary data.</text>
</comment>
<evidence type="ECO:0000313" key="1">
    <source>
        <dbReference type="EMBL" id="KAK2546697.1"/>
    </source>
</evidence>
<dbReference type="Proteomes" id="UP001249851">
    <property type="component" value="Unassembled WGS sequence"/>
</dbReference>
<name>A0AAD9PPL7_ACRCE</name>
<dbReference type="EMBL" id="JARQWQ010000329">
    <property type="protein sequence ID" value="KAK2546697.1"/>
    <property type="molecule type" value="Genomic_DNA"/>
</dbReference>
<evidence type="ECO:0000313" key="2">
    <source>
        <dbReference type="Proteomes" id="UP001249851"/>
    </source>
</evidence>
<gene>
    <name evidence="1" type="ORF">P5673_033688</name>
</gene>
<sequence length="74" mass="8362">VADCKLSFAELKQHASEINDLQVPKTEFVRKQDANPGRKQAVQAEDGSVTCKQSYKVHFLPALYLEFKVNLLNL</sequence>
<protein>
    <submittedName>
        <fullName evidence="1">Uncharacterized protein</fullName>
    </submittedName>
</protein>
<feature type="non-terminal residue" evidence="1">
    <location>
        <position position="1"/>
    </location>
</feature>
<organism evidence="1 2">
    <name type="scientific">Acropora cervicornis</name>
    <name type="common">Staghorn coral</name>
    <dbReference type="NCBI Taxonomy" id="6130"/>
    <lineage>
        <taxon>Eukaryota</taxon>
        <taxon>Metazoa</taxon>
        <taxon>Cnidaria</taxon>
        <taxon>Anthozoa</taxon>
        <taxon>Hexacorallia</taxon>
        <taxon>Scleractinia</taxon>
        <taxon>Astrocoeniina</taxon>
        <taxon>Acroporidae</taxon>
        <taxon>Acropora</taxon>
    </lineage>
</organism>
<proteinExistence type="predicted"/>
<reference evidence="1" key="2">
    <citation type="journal article" date="2023" name="Science">
        <title>Genomic signatures of disease resistance in endangered staghorn corals.</title>
        <authorList>
            <person name="Vollmer S.V."/>
            <person name="Selwyn J.D."/>
            <person name="Despard B.A."/>
            <person name="Roesel C.L."/>
        </authorList>
    </citation>
    <scope>NUCLEOTIDE SEQUENCE</scope>
    <source>
        <strain evidence="1">K2</strain>
    </source>
</reference>
<accession>A0AAD9PPL7</accession>
<reference evidence="1" key="1">
    <citation type="journal article" date="2023" name="G3 (Bethesda)">
        <title>Whole genome assembly and annotation of the endangered Caribbean coral Acropora cervicornis.</title>
        <authorList>
            <person name="Selwyn J.D."/>
            <person name="Vollmer S.V."/>
        </authorList>
    </citation>
    <scope>NUCLEOTIDE SEQUENCE</scope>
    <source>
        <strain evidence="1">K2</strain>
    </source>
</reference>
<dbReference type="AlphaFoldDB" id="A0AAD9PPL7"/>